<proteinExistence type="predicted"/>
<dbReference type="SUPFAM" id="SSF54928">
    <property type="entry name" value="RNA-binding domain, RBD"/>
    <property type="match status" value="2"/>
</dbReference>
<protein>
    <recommendedName>
        <fullName evidence="3">RRM domain-containing protein</fullName>
    </recommendedName>
</protein>
<dbReference type="InterPro" id="IPR000504">
    <property type="entry name" value="RRM_dom"/>
</dbReference>
<feature type="region of interest" description="Disordered" evidence="2">
    <location>
        <begin position="42"/>
        <end position="311"/>
    </location>
</feature>
<dbReference type="InterPro" id="IPR035979">
    <property type="entry name" value="RBD_domain_sf"/>
</dbReference>
<sequence>MAFPSDSPLPTPDYQRGELAVVKHRRVSASITPVDLRVHEAAAAAAEAGDESDDDFHDLQQGTGTPRETASSSEPHQDLLAPADPAQAAQAKPLDSSRLGLGNGGVAAEALRAEPSSFARPKEQPKQQQQQQPIGGPDNKRKEPKEGWADEMDKQEEGVTAVAKSNGARHGEKKEKGRGRKARMAANKRAAASSKVVVPGAEPSEEPPMPCGAAADAQHAQQAARAPGRTPAFAAADTPADESDKEERFSEAQDFQDGGSSINHGKSDYMQSGYMRSEASQDTPVSPSDGHNREPSYFQEPPRSPMAPKPAVLSEAVEEAYKKREQERLEETKKTWGDCRQLFIGNLGPHTSEDALKWAFRNYNIVHVKLVREYVTDPRMAGTGRAKGYGFLTFDTPENAFRALTEMQRTCPLERNRPIRLERLNDGSEPQANRAHLRAVAVATAEPTAHVNSPTAARHGFSSYKPSAKELFMGNIGGSVTDVQVHAAFVDYNLMHVRLPRHPGTGNVRRFGFLTFATEEDGLRALEEMDGSYALNPAHPIKLTINTEPSAKRIEPEDMIDLDLKRLYMGNLHDDVTEEAIWDVFRDYNLEGVRLVYDRETGCFRGFGFLTFSSAQDAQRALHEMNQQPLPGTQWAIKLGVDKDYVPPRMMRASIPTPTNQADRSESPGRRTQGAVSRLEDSYTLVSDKRSVIDDLSEAKGMASSSSSQHSSLKNQAMKGPVKKLAGMKDLSAGDSNPYACLADVH</sequence>
<feature type="compositionally biased region" description="Basic and acidic residues" evidence="2">
    <location>
        <begin position="138"/>
        <end position="157"/>
    </location>
</feature>
<reference evidence="4 5" key="1">
    <citation type="journal article" date="2024" name="Nat. Commun.">
        <title>Phylogenomics reveals the evolutionary origins of lichenization in chlorophyte algae.</title>
        <authorList>
            <person name="Puginier C."/>
            <person name="Libourel C."/>
            <person name="Otte J."/>
            <person name="Skaloud P."/>
            <person name="Haon M."/>
            <person name="Grisel S."/>
            <person name="Petersen M."/>
            <person name="Berrin J.G."/>
            <person name="Delaux P.M."/>
            <person name="Dal Grande F."/>
            <person name="Keller J."/>
        </authorList>
    </citation>
    <scope>NUCLEOTIDE SEQUENCE [LARGE SCALE GENOMIC DNA]</scope>
    <source>
        <strain evidence="4 5">SAG 216-7</strain>
    </source>
</reference>
<feature type="domain" description="RRM" evidence="3">
    <location>
        <begin position="565"/>
        <end position="642"/>
    </location>
</feature>
<evidence type="ECO:0000259" key="3">
    <source>
        <dbReference type="PROSITE" id="PS50102"/>
    </source>
</evidence>
<dbReference type="SMART" id="SM00360">
    <property type="entry name" value="RRM"/>
    <property type="match status" value="3"/>
</dbReference>
<evidence type="ECO:0000256" key="2">
    <source>
        <dbReference type="SAM" id="MobiDB-lite"/>
    </source>
</evidence>
<dbReference type="CDD" id="cd00590">
    <property type="entry name" value="RRM_SF"/>
    <property type="match status" value="1"/>
</dbReference>
<dbReference type="Proteomes" id="UP001491310">
    <property type="component" value="Unassembled WGS sequence"/>
</dbReference>
<dbReference type="EMBL" id="JALJOT010000001">
    <property type="protein sequence ID" value="KAK9918826.1"/>
    <property type="molecule type" value="Genomic_DNA"/>
</dbReference>
<comment type="caution">
    <text evidence="4">The sequence shown here is derived from an EMBL/GenBank/DDBJ whole genome shotgun (WGS) entry which is preliminary data.</text>
</comment>
<dbReference type="PANTHER" id="PTHR15241">
    <property type="entry name" value="TRANSFORMER-2-RELATED"/>
    <property type="match status" value="1"/>
</dbReference>
<dbReference type="Gene3D" id="3.30.70.330">
    <property type="match status" value="3"/>
</dbReference>
<evidence type="ECO:0000313" key="5">
    <source>
        <dbReference type="Proteomes" id="UP001491310"/>
    </source>
</evidence>
<evidence type="ECO:0000256" key="1">
    <source>
        <dbReference type="PROSITE-ProRule" id="PRU00176"/>
    </source>
</evidence>
<dbReference type="Pfam" id="PF00076">
    <property type="entry name" value="RRM_1"/>
    <property type="match status" value="3"/>
</dbReference>
<keyword evidence="5" id="KW-1185">Reference proteome</keyword>
<keyword evidence="1" id="KW-0694">RNA-binding</keyword>
<dbReference type="PANTHER" id="PTHR15241:SF304">
    <property type="entry name" value="RRM DOMAIN-CONTAINING PROTEIN"/>
    <property type="match status" value="1"/>
</dbReference>
<feature type="compositionally biased region" description="Low complexity" evidence="2">
    <location>
        <begin position="78"/>
        <end position="94"/>
    </location>
</feature>
<dbReference type="PROSITE" id="PS50102">
    <property type="entry name" value="RRM"/>
    <property type="match status" value="3"/>
</dbReference>
<feature type="compositionally biased region" description="Low complexity" evidence="2">
    <location>
        <begin position="213"/>
        <end position="238"/>
    </location>
</feature>
<gene>
    <name evidence="4" type="ORF">WJX75_007280</name>
</gene>
<evidence type="ECO:0000313" key="4">
    <source>
        <dbReference type="EMBL" id="KAK9918826.1"/>
    </source>
</evidence>
<feature type="domain" description="RRM" evidence="3">
    <location>
        <begin position="340"/>
        <end position="426"/>
    </location>
</feature>
<feature type="compositionally biased region" description="Polar residues" evidence="2">
    <location>
        <begin position="60"/>
        <end position="74"/>
    </location>
</feature>
<feature type="domain" description="RRM" evidence="3">
    <location>
        <begin position="469"/>
        <end position="548"/>
    </location>
</feature>
<name>A0ABR2Z4U6_9CHLO</name>
<accession>A0ABR2Z4U6</accession>
<feature type="region of interest" description="Disordered" evidence="2">
    <location>
        <begin position="649"/>
        <end position="678"/>
    </location>
</feature>
<organism evidence="4 5">
    <name type="scientific">Coccomyxa subellipsoidea</name>
    <dbReference type="NCBI Taxonomy" id="248742"/>
    <lineage>
        <taxon>Eukaryota</taxon>
        <taxon>Viridiplantae</taxon>
        <taxon>Chlorophyta</taxon>
        <taxon>core chlorophytes</taxon>
        <taxon>Trebouxiophyceae</taxon>
        <taxon>Trebouxiophyceae incertae sedis</taxon>
        <taxon>Coccomyxaceae</taxon>
        <taxon>Coccomyxa</taxon>
    </lineage>
</organism>
<feature type="region of interest" description="Disordered" evidence="2">
    <location>
        <begin position="697"/>
        <end position="721"/>
    </location>
</feature>
<dbReference type="InterPro" id="IPR012677">
    <property type="entry name" value="Nucleotide-bd_a/b_plait_sf"/>
</dbReference>